<dbReference type="AlphaFoldDB" id="A0A382C6K0"/>
<feature type="non-terminal residue" evidence="2">
    <location>
        <position position="1"/>
    </location>
</feature>
<sequence>PEDVEQPVLDMTPSPAISSFVFYQGAGFPNWNNNIIVGMLRATDLMRMVVEDNQITHTETLLEDLARFRDIETGPAGELYVLLEHATGAKIIRLVPSASRNAG</sequence>
<proteinExistence type="predicted"/>
<feature type="domain" description="Glucose/Sorbosone dehydrogenase" evidence="1">
    <location>
        <begin position="2"/>
        <end position="89"/>
    </location>
</feature>
<protein>
    <recommendedName>
        <fullName evidence="1">Glucose/Sorbosone dehydrogenase domain-containing protein</fullName>
    </recommendedName>
</protein>
<organism evidence="2">
    <name type="scientific">marine metagenome</name>
    <dbReference type="NCBI Taxonomy" id="408172"/>
    <lineage>
        <taxon>unclassified sequences</taxon>
        <taxon>metagenomes</taxon>
        <taxon>ecological metagenomes</taxon>
    </lineage>
</organism>
<evidence type="ECO:0000259" key="1">
    <source>
        <dbReference type="Pfam" id="PF07995"/>
    </source>
</evidence>
<gene>
    <name evidence="2" type="ORF">METZ01_LOCUS174353</name>
</gene>
<evidence type="ECO:0000313" key="2">
    <source>
        <dbReference type="EMBL" id="SVB21499.1"/>
    </source>
</evidence>
<dbReference type="InterPro" id="IPR011042">
    <property type="entry name" value="6-blade_b-propeller_TolB-like"/>
</dbReference>
<dbReference type="Gene3D" id="2.120.10.30">
    <property type="entry name" value="TolB, C-terminal domain"/>
    <property type="match status" value="1"/>
</dbReference>
<accession>A0A382C6K0</accession>
<dbReference type="Pfam" id="PF07995">
    <property type="entry name" value="GSDH"/>
    <property type="match status" value="1"/>
</dbReference>
<name>A0A382C6K0_9ZZZZ</name>
<dbReference type="InterPro" id="IPR012938">
    <property type="entry name" value="Glc/Sorbosone_DH"/>
</dbReference>
<dbReference type="EMBL" id="UINC01032969">
    <property type="protein sequence ID" value="SVB21499.1"/>
    <property type="molecule type" value="Genomic_DNA"/>
</dbReference>
<reference evidence="2" key="1">
    <citation type="submission" date="2018-05" db="EMBL/GenBank/DDBJ databases">
        <authorList>
            <person name="Lanie J.A."/>
            <person name="Ng W.-L."/>
            <person name="Kazmierczak K.M."/>
            <person name="Andrzejewski T.M."/>
            <person name="Davidsen T.M."/>
            <person name="Wayne K.J."/>
            <person name="Tettelin H."/>
            <person name="Glass J.I."/>
            <person name="Rusch D."/>
            <person name="Podicherti R."/>
            <person name="Tsui H.-C.T."/>
            <person name="Winkler M.E."/>
        </authorList>
    </citation>
    <scope>NUCLEOTIDE SEQUENCE</scope>
</reference>